<comment type="caution">
    <text evidence="1">The sequence shown here is derived from an EMBL/GenBank/DDBJ whole genome shotgun (WGS) entry which is preliminary data.</text>
</comment>
<feature type="non-terminal residue" evidence="1">
    <location>
        <position position="1"/>
    </location>
</feature>
<dbReference type="EMBL" id="SNRY01007685">
    <property type="protein sequence ID" value="KAA6309945.1"/>
    <property type="molecule type" value="Genomic_DNA"/>
</dbReference>
<evidence type="ECO:0000313" key="1">
    <source>
        <dbReference type="EMBL" id="KAA6309945.1"/>
    </source>
</evidence>
<proteinExistence type="predicted"/>
<organism evidence="1">
    <name type="scientific">termite gut metagenome</name>
    <dbReference type="NCBI Taxonomy" id="433724"/>
    <lineage>
        <taxon>unclassified sequences</taxon>
        <taxon>metagenomes</taxon>
        <taxon>organismal metagenomes</taxon>
    </lineage>
</organism>
<sequence length="29" mass="3277">DKALLKGSNMEELIDEICKTINLQENANE</sequence>
<dbReference type="AlphaFoldDB" id="A0A5J4PKI7"/>
<accession>A0A5J4PKI7</accession>
<protein>
    <submittedName>
        <fullName evidence="1">Uncharacterized protein</fullName>
    </submittedName>
</protein>
<gene>
    <name evidence="1" type="ORF">EZS27_038661</name>
</gene>
<reference evidence="1" key="1">
    <citation type="submission" date="2019-03" db="EMBL/GenBank/DDBJ databases">
        <title>Single cell metagenomics reveals metabolic interactions within the superorganism composed of flagellate Streblomastix strix and complex community of Bacteroidetes bacteria on its surface.</title>
        <authorList>
            <person name="Treitli S.C."/>
            <person name="Kolisko M."/>
            <person name="Husnik F."/>
            <person name="Keeling P."/>
            <person name="Hampl V."/>
        </authorList>
    </citation>
    <scope>NUCLEOTIDE SEQUENCE</scope>
    <source>
        <strain evidence="1">STM</strain>
    </source>
</reference>
<name>A0A5J4PKI7_9ZZZZ</name>